<dbReference type="EMBL" id="MU806171">
    <property type="protein sequence ID" value="KAJ3838652.1"/>
    <property type="molecule type" value="Genomic_DNA"/>
</dbReference>
<organism evidence="1 2">
    <name type="scientific">Lentinula raphanica</name>
    <dbReference type="NCBI Taxonomy" id="153919"/>
    <lineage>
        <taxon>Eukaryota</taxon>
        <taxon>Fungi</taxon>
        <taxon>Dikarya</taxon>
        <taxon>Basidiomycota</taxon>
        <taxon>Agaricomycotina</taxon>
        <taxon>Agaricomycetes</taxon>
        <taxon>Agaricomycetidae</taxon>
        <taxon>Agaricales</taxon>
        <taxon>Marasmiineae</taxon>
        <taxon>Omphalotaceae</taxon>
        <taxon>Lentinula</taxon>
    </lineage>
</organism>
<evidence type="ECO:0008006" key="3">
    <source>
        <dbReference type="Google" id="ProtNLM"/>
    </source>
</evidence>
<accession>A0AA38UHN5</accession>
<gene>
    <name evidence="1" type="ORF">F5878DRAFT_537073</name>
</gene>
<dbReference type="Proteomes" id="UP001163846">
    <property type="component" value="Unassembled WGS sequence"/>
</dbReference>
<proteinExistence type="predicted"/>
<dbReference type="AlphaFoldDB" id="A0AA38UHN5"/>
<protein>
    <recommendedName>
        <fullName evidence="3">O-fucosyltransferase family protein</fullName>
    </recommendedName>
</protein>
<name>A0AA38UHN5_9AGAR</name>
<sequence length="400" mass="44733">PCRFLLPLRIAEQESKARIHLLEIIQTAKRLDRILVLPRAGKSRLGLCFRWSFEAYYDEDLLQTVLQQEGVRAVTQEAFKHWLDSSPSERLTRGQLVSLASKAKSDSTGTVIFGDDNGLTVSVDTKPIQTQDPRLPGCFRDRFGMLLSGDFIPLSIYPSLLLSKSLKRQAIGEEFVSIFGREDIRNASRSRVSPDDEPEVLMLDWDMRHPIYSQPFIGSITYSPLLEHLAGKVSSPSSPYLMIHWRMESVSPDVLPDCAHALVDTISDLLLTSELGEGVQKVWFAGDYPVPISNHLYPPSSDRAPITTTIQNKSGTFRDFGEKHREAVDILVDAFREGAELDRWSITDLAAELLRMENGEVLDVHPDFMTDSGALGILDKMIGMNAAIFVGGSKRCGRTR</sequence>
<feature type="non-terminal residue" evidence="1">
    <location>
        <position position="1"/>
    </location>
</feature>
<keyword evidence="2" id="KW-1185">Reference proteome</keyword>
<reference evidence="1" key="1">
    <citation type="submission" date="2022-08" db="EMBL/GenBank/DDBJ databases">
        <authorList>
            <consortium name="DOE Joint Genome Institute"/>
            <person name="Min B."/>
            <person name="Riley R."/>
            <person name="Sierra-Patev S."/>
            <person name="Naranjo-Ortiz M."/>
            <person name="Looney B."/>
            <person name="Konkel Z."/>
            <person name="Slot J.C."/>
            <person name="Sakamoto Y."/>
            <person name="Steenwyk J.L."/>
            <person name="Rokas A."/>
            <person name="Carro J."/>
            <person name="Camarero S."/>
            <person name="Ferreira P."/>
            <person name="Molpeceres G."/>
            <person name="Ruiz-Duenas F.J."/>
            <person name="Serrano A."/>
            <person name="Henrissat B."/>
            <person name="Drula E."/>
            <person name="Hughes K.W."/>
            <person name="Mata J.L."/>
            <person name="Ishikawa N.K."/>
            <person name="Vargas-Isla R."/>
            <person name="Ushijima S."/>
            <person name="Smith C.A."/>
            <person name="Ahrendt S."/>
            <person name="Andreopoulos W."/>
            <person name="He G."/>
            <person name="Labutti K."/>
            <person name="Lipzen A."/>
            <person name="Ng V."/>
            <person name="Sandor L."/>
            <person name="Barry K."/>
            <person name="Martinez A.T."/>
            <person name="Xiao Y."/>
            <person name="Gibbons J.G."/>
            <person name="Terashima K."/>
            <person name="Hibbett D.S."/>
            <person name="Grigoriev I.V."/>
        </authorList>
    </citation>
    <scope>NUCLEOTIDE SEQUENCE</scope>
    <source>
        <strain evidence="1">TFB9207</strain>
    </source>
</reference>
<evidence type="ECO:0000313" key="1">
    <source>
        <dbReference type="EMBL" id="KAJ3838652.1"/>
    </source>
</evidence>
<comment type="caution">
    <text evidence="1">The sequence shown here is derived from an EMBL/GenBank/DDBJ whole genome shotgun (WGS) entry which is preliminary data.</text>
</comment>
<evidence type="ECO:0000313" key="2">
    <source>
        <dbReference type="Proteomes" id="UP001163846"/>
    </source>
</evidence>